<protein>
    <submittedName>
        <fullName evidence="1">Uncharacterized protein</fullName>
    </submittedName>
</protein>
<sequence>MEIKKINIKKIAQYCITNVLRTDTDKPGFVHLDFGNNLTSYKLRSIMVALKEELSNFTTQRFNSRLTYHWLVRFDQQVNTPFHLDNAEEQSLLMLGYEPSEIKSELYLADFFKYAKDSKAVPKEYIKEITPIFKDDESLLASYTTKVNPFYRDSYSIVLINNSNPKSHSEMLGVFHKVIIMTPDLNKSRIVNSMIINMLPKGEVNKNEPNEAEFLNTNAISK</sequence>
<gene>
    <name evidence="1" type="ORF">ES676_00105</name>
</gene>
<evidence type="ECO:0000313" key="2">
    <source>
        <dbReference type="Proteomes" id="UP000323324"/>
    </source>
</evidence>
<reference evidence="1 2" key="1">
    <citation type="submission" date="2019-08" db="EMBL/GenBank/DDBJ databases">
        <title>Genomes of Antarctic Bizionia species.</title>
        <authorList>
            <person name="Bowman J.P."/>
        </authorList>
    </citation>
    <scope>NUCLEOTIDE SEQUENCE [LARGE SCALE GENOMIC DNA]</scope>
    <source>
        <strain evidence="1 2">HFD</strain>
    </source>
</reference>
<comment type="caution">
    <text evidence="1">The sequence shown here is derived from an EMBL/GenBank/DDBJ whole genome shotgun (WGS) entry which is preliminary data.</text>
</comment>
<evidence type="ECO:0000313" key="1">
    <source>
        <dbReference type="EMBL" id="TYB80109.1"/>
    </source>
</evidence>
<name>A0A8H2LGG3_9FLAO</name>
<accession>A0A8H2LGG3</accession>
<keyword evidence="2" id="KW-1185">Reference proteome</keyword>
<dbReference type="RefSeq" id="WP_148368001.1">
    <property type="nucleotide sequence ID" value="NZ_VSKM01000001.1"/>
</dbReference>
<dbReference type="AlphaFoldDB" id="A0A8H2LGG3"/>
<dbReference type="Proteomes" id="UP000323324">
    <property type="component" value="Unassembled WGS sequence"/>
</dbReference>
<proteinExistence type="predicted"/>
<organism evidence="1 2">
    <name type="scientific">Bizionia saleffrena</name>
    <dbReference type="NCBI Taxonomy" id="291189"/>
    <lineage>
        <taxon>Bacteria</taxon>
        <taxon>Pseudomonadati</taxon>
        <taxon>Bacteroidota</taxon>
        <taxon>Flavobacteriia</taxon>
        <taxon>Flavobacteriales</taxon>
        <taxon>Flavobacteriaceae</taxon>
        <taxon>Bizionia</taxon>
    </lineage>
</organism>
<dbReference type="EMBL" id="VSKM01000001">
    <property type="protein sequence ID" value="TYB80109.1"/>
    <property type="molecule type" value="Genomic_DNA"/>
</dbReference>